<feature type="compositionally biased region" description="Basic and acidic residues" evidence="1">
    <location>
        <begin position="64"/>
        <end position="75"/>
    </location>
</feature>
<feature type="region of interest" description="Disordered" evidence="1">
    <location>
        <begin position="1"/>
        <end position="110"/>
    </location>
</feature>
<dbReference type="EMBL" id="JAOAMV010000001">
    <property type="protein sequence ID" value="MCT2557626.1"/>
    <property type="molecule type" value="Genomic_DNA"/>
</dbReference>
<sequence length="110" mass="12353">MDDVKRKDLSPSDALAPETHNDEQDDERSQAQTVADQAQEQDRDDPTASTRVNRGIDESSEQDLVDHMRDMESSGRIDMNAYRGEPNLDDNEDKYGKDNKVDPDLPSDGS</sequence>
<dbReference type="AlphaFoldDB" id="A0A9X3A6R8"/>
<organism evidence="2 3">
    <name type="scientific">Tsuneonella litorea</name>
    <dbReference type="NCBI Taxonomy" id="2976475"/>
    <lineage>
        <taxon>Bacteria</taxon>
        <taxon>Pseudomonadati</taxon>
        <taxon>Pseudomonadota</taxon>
        <taxon>Alphaproteobacteria</taxon>
        <taxon>Sphingomonadales</taxon>
        <taxon>Erythrobacteraceae</taxon>
        <taxon>Tsuneonella</taxon>
    </lineage>
</organism>
<keyword evidence="3" id="KW-1185">Reference proteome</keyword>
<reference evidence="2" key="1">
    <citation type="submission" date="2022-09" db="EMBL/GenBank/DDBJ databases">
        <title>The genome sequence of Tsuneonella sp. YG55.</title>
        <authorList>
            <person name="Liu Y."/>
        </authorList>
    </citation>
    <scope>NUCLEOTIDE SEQUENCE</scope>
    <source>
        <strain evidence="2">YG55</strain>
    </source>
</reference>
<accession>A0A9X3A6R8</accession>
<feature type="compositionally biased region" description="Basic and acidic residues" evidence="1">
    <location>
        <begin position="93"/>
        <end position="103"/>
    </location>
</feature>
<evidence type="ECO:0000313" key="3">
    <source>
        <dbReference type="Proteomes" id="UP001142648"/>
    </source>
</evidence>
<evidence type="ECO:0000256" key="1">
    <source>
        <dbReference type="SAM" id="MobiDB-lite"/>
    </source>
</evidence>
<proteinExistence type="predicted"/>
<comment type="caution">
    <text evidence="2">The sequence shown here is derived from an EMBL/GenBank/DDBJ whole genome shotgun (WGS) entry which is preliminary data.</text>
</comment>
<gene>
    <name evidence="2" type="ORF">N0B51_01385</name>
</gene>
<name>A0A9X3A6R8_9SPHN</name>
<evidence type="ECO:0000313" key="2">
    <source>
        <dbReference type="EMBL" id="MCT2557626.1"/>
    </source>
</evidence>
<protein>
    <submittedName>
        <fullName evidence="2">Uncharacterized protein</fullName>
    </submittedName>
</protein>
<dbReference type="RefSeq" id="WP_259960400.1">
    <property type="nucleotide sequence ID" value="NZ_JAOAMV010000001.1"/>
</dbReference>
<feature type="compositionally biased region" description="Basic and acidic residues" evidence="1">
    <location>
        <begin position="1"/>
        <end position="10"/>
    </location>
</feature>
<dbReference type="Proteomes" id="UP001142648">
    <property type="component" value="Unassembled WGS sequence"/>
</dbReference>